<dbReference type="GO" id="GO:0008203">
    <property type="term" value="P:cholesterol metabolic process"/>
    <property type="evidence" value="ECO:0007669"/>
    <property type="project" value="UniProtKB-KW"/>
</dbReference>
<evidence type="ECO:0000256" key="9">
    <source>
        <dbReference type="ARBA" id="ARBA00023055"/>
    </source>
</evidence>
<feature type="signal peptide" evidence="14">
    <location>
        <begin position="1"/>
        <end position="19"/>
    </location>
</feature>
<keyword evidence="11" id="KW-1207">Sterol metabolism</keyword>
<keyword evidence="8" id="KW-0345">HDL</keyword>
<keyword evidence="12" id="KW-0753">Steroid metabolism</keyword>
<dbReference type="SUPFAM" id="SSF58113">
    <property type="entry name" value="Apolipoprotein A-I"/>
    <property type="match status" value="1"/>
</dbReference>
<keyword evidence="9" id="KW-0445">Lipid transport</keyword>
<keyword evidence="6 14" id="KW-0732">Signal</keyword>
<feature type="chain" id="PRO_5017178625" evidence="14">
    <location>
        <begin position="20"/>
        <end position="246"/>
    </location>
</feature>
<keyword evidence="16" id="KW-1185">Reference proteome</keyword>
<dbReference type="GO" id="GO:1903561">
    <property type="term" value="C:extracellular vesicle"/>
    <property type="evidence" value="ECO:0007669"/>
    <property type="project" value="TreeGrafter"/>
</dbReference>
<dbReference type="Gene3D" id="1.20.5.1230">
    <property type="entry name" value="Apolipoprotein A-I"/>
    <property type="match status" value="1"/>
</dbReference>
<dbReference type="GO" id="GO:0033344">
    <property type="term" value="P:cholesterol efflux"/>
    <property type="evidence" value="ECO:0007669"/>
    <property type="project" value="TreeGrafter"/>
</dbReference>
<proteinExistence type="inferred from homology"/>
<evidence type="ECO:0000256" key="1">
    <source>
        <dbReference type="ARBA" id="ARBA00004613"/>
    </source>
</evidence>
<keyword evidence="4" id="KW-0964">Secreted</keyword>
<dbReference type="GO" id="GO:0042157">
    <property type="term" value="P:lipoprotein metabolic process"/>
    <property type="evidence" value="ECO:0007669"/>
    <property type="project" value="InterPro"/>
</dbReference>
<reference evidence="15" key="2">
    <citation type="submission" date="2025-09" db="UniProtKB">
        <authorList>
            <consortium name="Ensembl"/>
        </authorList>
    </citation>
    <scope>IDENTIFICATION</scope>
</reference>
<accession>A0A3B3ZU67</accession>
<dbReference type="Pfam" id="PF01442">
    <property type="entry name" value="Apolipoprotein"/>
    <property type="match status" value="1"/>
</dbReference>
<evidence type="ECO:0000313" key="15">
    <source>
        <dbReference type="Ensembl" id="ENSPMGP00000008085.1"/>
    </source>
</evidence>
<evidence type="ECO:0000313" key="16">
    <source>
        <dbReference type="Proteomes" id="UP000261520"/>
    </source>
</evidence>
<dbReference type="AlphaFoldDB" id="A0A3B3ZU67"/>
<dbReference type="PANTHER" id="PTHR18976:SF11">
    <property type="entry name" value="APOLIPOPROTEIN A-I"/>
    <property type="match status" value="1"/>
</dbReference>
<evidence type="ECO:0000256" key="4">
    <source>
        <dbReference type="ARBA" id="ARBA00022525"/>
    </source>
</evidence>
<evidence type="ECO:0000256" key="5">
    <source>
        <dbReference type="ARBA" id="ARBA00022548"/>
    </source>
</evidence>
<dbReference type="GO" id="GO:0055090">
    <property type="term" value="P:acylglycerol homeostasis"/>
    <property type="evidence" value="ECO:0007669"/>
    <property type="project" value="TreeGrafter"/>
</dbReference>
<dbReference type="GO" id="GO:0034361">
    <property type="term" value="C:very-low-density lipoprotein particle"/>
    <property type="evidence" value="ECO:0007669"/>
    <property type="project" value="TreeGrafter"/>
</dbReference>
<protein>
    <submittedName>
        <fullName evidence="15">Uncharacterized protein</fullName>
    </submittedName>
</protein>
<keyword evidence="7" id="KW-0677">Repeat</keyword>
<dbReference type="GO" id="GO:0042627">
    <property type="term" value="C:chylomicron"/>
    <property type="evidence" value="ECO:0007669"/>
    <property type="project" value="TreeGrafter"/>
</dbReference>
<keyword evidence="3" id="KW-0813">Transport</keyword>
<evidence type="ECO:0000256" key="11">
    <source>
        <dbReference type="ARBA" id="ARBA00023166"/>
    </source>
</evidence>
<evidence type="ECO:0000256" key="14">
    <source>
        <dbReference type="SAM" id="SignalP"/>
    </source>
</evidence>
<dbReference type="GO" id="GO:0034364">
    <property type="term" value="C:high-density lipoprotein particle"/>
    <property type="evidence" value="ECO:0007669"/>
    <property type="project" value="UniProtKB-KW"/>
</dbReference>
<comment type="similarity">
    <text evidence="2">Belongs to the apolipoprotein A1/A4/E family.</text>
</comment>
<evidence type="ECO:0000256" key="3">
    <source>
        <dbReference type="ARBA" id="ARBA00022448"/>
    </source>
</evidence>
<dbReference type="GO" id="GO:0060228">
    <property type="term" value="F:phosphatidylcholine-sterol O-acyltransferase activator activity"/>
    <property type="evidence" value="ECO:0007669"/>
    <property type="project" value="TreeGrafter"/>
</dbReference>
<keyword evidence="10" id="KW-0443">Lipid metabolism</keyword>
<evidence type="ECO:0000256" key="8">
    <source>
        <dbReference type="ARBA" id="ARBA00022850"/>
    </source>
</evidence>
<name>A0A3B3ZU67_9GOBI</name>
<evidence type="ECO:0000256" key="13">
    <source>
        <dbReference type="ARBA" id="ARBA00037506"/>
    </source>
</evidence>
<dbReference type="GO" id="GO:0034362">
    <property type="term" value="C:low-density lipoprotein particle"/>
    <property type="evidence" value="ECO:0007669"/>
    <property type="project" value="TreeGrafter"/>
</dbReference>
<dbReference type="GO" id="GO:0005543">
    <property type="term" value="F:phospholipid binding"/>
    <property type="evidence" value="ECO:0007669"/>
    <property type="project" value="TreeGrafter"/>
</dbReference>
<evidence type="ECO:0000256" key="7">
    <source>
        <dbReference type="ARBA" id="ARBA00022737"/>
    </source>
</evidence>
<evidence type="ECO:0000256" key="2">
    <source>
        <dbReference type="ARBA" id="ARBA00008788"/>
    </source>
</evidence>
<evidence type="ECO:0000256" key="10">
    <source>
        <dbReference type="ARBA" id="ARBA00023098"/>
    </source>
</evidence>
<dbReference type="PANTHER" id="PTHR18976">
    <property type="entry name" value="APOLIPOPROTEIN"/>
    <property type="match status" value="1"/>
</dbReference>
<dbReference type="GO" id="GO:0033700">
    <property type="term" value="P:phospholipid efflux"/>
    <property type="evidence" value="ECO:0007669"/>
    <property type="project" value="TreeGrafter"/>
</dbReference>
<organism evidence="15 16">
    <name type="scientific">Periophthalmus magnuspinnatus</name>
    <dbReference type="NCBI Taxonomy" id="409849"/>
    <lineage>
        <taxon>Eukaryota</taxon>
        <taxon>Metazoa</taxon>
        <taxon>Chordata</taxon>
        <taxon>Craniata</taxon>
        <taxon>Vertebrata</taxon>
        <taxon>Euteleostomi</taxon>
        <taxon>Actinopterygii</taxon>
        <taxon>Neopterygii</taxon>
        <taxon>Teleostei</taxon>
        <taxon>Neoteleostei</taxon>
        <taxon>Acanthomorphata</taxon>
        <taxon>Gobiaria</taxon>
        <taxon>Gobiiformes</taxon>
        <taxon>Gobioidei</taxon>
        <taxon>Gobiidae</taxon>
        <taxon>Oxudercinae</taxon>
        <taxon>Periophthalmus</taxon>
    </lineage>
</organism>
<dbReference type="Ensembl" id="ENSPMGT00000008603.1">
    <property type="protein sequence ID" value="ENSPMGP00000008085.1"/>
    <property type="gene ID" value="ENSPMGG00000006523.1"/>
</dbReference>
<dbReference type="InterPro" id="IPR050163">
    <property type="entry name" value="Apolipoprotein_A1/A4/E"/>
</dbReference>
<comment type="function">
    <text evidence="13">Participates in the reverse transport of cholesterol from tissues to the liver for excretion by promoting cholesterol efflux from tissues and by acting as a cofactor for the lecithin cholesterol acyltransferase (LCAT).</text>
</comment>
<dbReference type="GO" id="GO:0120020">
    <property type="term" value="F:cholesterol transfer activity"/>
    <property type="evidence" value="ECO:0007669"/>
    <property type="project" value="TreeGrafter"/>
</dbReference>
<evidence type="ECO:0000256" key="6">
    <source>
        <dbReference type="ARBA" id="ARBA00022729"/>
    </source>
</evidence>
<keyword evidence="5" id="KW-0153">Cholesterol metabolism</keyword>
<reference evidence="15" key="1">
    <citation type="submission" date="2025-08" db="UniProtKB">
        <authorList>
            <consortium name="Ensembl"/>
        </authorList>
    </citation>
    <scope>IDENTIFICATION</scope>
</reference>
<evidence type="ECO:0000256" key="12">
    <source>
        <dbReference type="ARBA" id="ARBA00023221"/>
    </source>
</evidence>
<sequence length="246" mass="27775">IMKYVALALALLLAIGCQAASLQADAPSQLEHARGLMRMYLDQVKNSLDNIASKVDDEQMKSVFHTAAILNHAQSAHDAVATLSDATADLRASISTDIETLKKELEPLRTELHAVVNKHIEEYRALLQPIMEEQRAKQEAEMAAWKAKLEPVMEELRAKISVNVEETKSKLLPIIEKVREKITERVESVKAMVDPYVQEYKEQMKQAYTQVGSLRETNFEEVKQKLAPHVESVKTSVFASKDTNYW</sequence>
<dbReference type="InterPro" id="IPR000074">
    <property type="entry name" value="ApoA_E"/>
</dbReference>
<comment type="subcellular location">
    <subcellularLocation>
        <location evidence="1">Secreted</location>
    </subcellularLocation>
</comment>
<dbReference type="Proteomes" id="UP000261520">
    <property type="component" value="Unplaced"/>
</dbReference>